<proteinExistence type="predicted"/>
<accession>A0A820DRN8</accession>
<comment type="caution">
    <text evidence="3">The sequence shown here is derived from an EMBL/GenBank/DDBJ whole genome shotgun (WGS) entry which is preliminary data.</text>
</comment>
<name>A0A820DRN8_9BILA</name>
<dbReference type="AlphaFoldDB" id="A0A820DRN8"/>
<gene>
    <name evidence="3" type="ORF">UXM345_LOCUS29955</name>
</gene>
<feature type="domain" description="DUF6570" evidence="2">
    <location>
        <begin position="197"/>
        <end position="334"/>
    </location>
</feature>
<reference evidence="3" key="1">
    <citation type="submission" date="2021-02" db="EMBL/GenBank/DDBJ databases">
        <authorList>
            <person name="Nowell W R."/>
        </authorList>
    </citation>
    <scope>NUCLEOTIDE SEQUENCE</scope>
</reference>
<dbReference type="InterPro" id="IPR046700">
    <property type="entry name" value="DUF6570"/>
</dbReference>
<evidence type="ECO:0000313" key="3">
    <source>
        <dbReference type="EMBL" id="CAF4236825.1"/>
    </source>
</evidence>
<protein>
    <recommendedName>
        <fullName evidence="2">DUF6570 domain-containing protein</fullName>
    </recommendedName>
</protein>
<dbReference type="Pfam" id="PF20209">
    <property type="entry name" value="DUF6570"/>
    <property type="match status" value="1"/>
</dbReference>
<sequence>MAKRATASPVEAEEQRVLARNRSGARRAAFTPEEAKQQQELALYIILLHRKTYHLYKIVCKSADVEWPKPIDMECKTNCLKNFIQHKSMSSLAESACGICNVRRFKRDLRHVPLRKIPSIELLKIYPDLHSMIPKIQEINSFNSNDSNVQSSTSNQSFTCINGMFFYEAGLYKTVDRKKRSLIRCDVCTECWSALTKEKIPKFSATNKVWMGDIPKQLQGLTISEQRLIALYRHNSCIVKLQSPFHSTSTAQTALKENCISFPQDVINIATTLPLEFDDLCDSLKIIFVGSRMPQRSQLKHILTIRKKKIYDALQWLNQNNSLYRYITINQSTIDKLPDDDVPECLWATMEISNNTEAAESERPSYIPDPLANASESNTTTTVPITASAVLDVNGTTVSSDDVAEHLLGQMKVRMSDKTLESQSEEGAKQDPVYMIPR</sequence>
<dbReference type="EMBL" id="CAJOBF010007605">
    <property type="protein sequence ID" value="CAF4236825.1"/>
    <property type="molecule type" value="Genomic_DNA"/>
</dbReference>
<organism evidence="3 4">
    <name type="scientific">Rotaria magnacalcarata</name>
    <dbReference type="NCBI Taxonomy" id="392030"/>
    <lineage>
        <taxon>Eukaryota</taxon>
        <taxon>Metazoa</taxon>
        <taxon>Spiralia</taxon>
        <taxon>Gnathifera</taxon>
        <taxon>Rotifera</taxon>
        <taxon>Eurotatoria</taxon>
        <taxon>Bdelloidea</taxon>
        <taxon>Philodinida</taxon>
        <taxon>Philodinidae</taxon>
        <taxon>Rotaria</taxon>
    </lineage>
</organism>
<evidence type="ECO:0000313" key="4">
    <source>
        <dbReference type="Proteomes" id="UP000663842"/>
    </source>
</evidence>
<dbReference type="Proteomes" id="UP000663842">
    <property type="component" value="Unassembled WGS sequence"/>
</dbReference>
<feature type="region of interest" description="Disordered" evidence="1">
    <location>
        <begin position="416"/>
        <end position="438"/>
    </location>
</feature>
<evidence type="ECO:0000256" key="1">
    <source>
        <dbReference type="SAM" id="MobiDB-lite"/>
    </source>
</evidence>
<evidence type="ECO:0000259" key="2">
    <source>
        <dbReference type="Pfam" id="PF20209"/>
    </source>
</evidence>
<feature type="non-terminal residue" evidence="3">
    <location>
        <position position="1"/>
    </location>
</feature>